<reference evidence="3" key="1">
    <citation type="submission" date="2013-04" db="EMBL/GenBank/DDBJ databases">
        <title>Thioclava sp. 13D2W-2 Genome Sequencing.</title>
        <authorList>
            <person name="Lai Q."/>
            <person name="Li G."/>
            <person name="Shao Z."/>
        </authorList>
    </citation>
    <scope>NUCLEOTIDE SEQUENCE [LARGE SCALE GENOMIC DNA]</scope>
    <source>
        <strain evidence="3">13D2W-2</strain>
    </source>
</reference>
<keyword evidence="3" id="KW-1185">Reference proteome</keyword>
<dbReference type="STRING" id="1317124.DW2_09551"/>
<dbReference type="PATRIC" id="fig|1317124.6.peg.1938"/>
<dbReference type="RefSeq" id="WP_038145763.1">
    <property type="nucleotide sequence ID" value="NZ_AQRC01000006.1"/>
</dbReference>
<dbReference type="InterPro" id="IPR009495">
    <property type="entry name" value="NrsF"/>
</dbReference>
<feature type="transmembrane region" description="Helical" evidence="1">
    <location>
        <begin position="24"/>
        <end position="47"/>
    </location>
</feature>
<proteinExistence type="predicted"/>
<dbReference type="OrthoDB" id="7764375at2"/>
<comment type="caution">
    <text evidence="2">The sequence shown here is derived from an EMBL/GenBank/DDBJ whole genome shotgun (WGS) entry which is preliminary data.</text>
</comment>
<reference evidence="2 3" key="2">
    <citation type="journal article" date="2015" name="Antonie Van Leeuwenhoek">
        <title>Thioclava indica sp. nov., isolated from surface seawater of the Indian Ocean.</title>
        <authorList>
            <person name="Liu Y."/>
            <person name="Lai Q."/>
            <person name="Du J."/>
            <person name="Xu H."/>
            <person name="Jiang L."/>
            <person name="Shao Z."/>
        </authorList>
    </citation>
    <scope>NUCLEOTIDE SEQUENCE [LARGE SCALE GENOMIC DNA]</scope>
    <source>
        <strain evidence="2 3">13D2W-2</strain>
    </source>
</reference>
<protein>
    <recommendedName>
        <fullName evidence="4">DUF1109 domain-containing protein</fullName>
    </recommendedName>
</protein>
<dbReference type="Pfam" id="PF06532">
    <property type="entry name" value="NrsF"/>
    <property type="match status" value="1"/>
</dbReference>
<dbReference type="AlphaFoldDB" id="A0A085TWW3"/>
<keyword evidence="1" id="KW-1133">Transmembrane helix</keyword>
<dbReference type="eggNOG" id="COG4944">
    <property type="taxonomic scope" value="Bacteria"/>
</dbReference>
<organism evidence="2 3">
    <name type="scientific">Thioclava atlantica</name>
    <dbReference type="NCBI Taxonomy" id="1317124"/>
    <lineage>
        <taxon>Bacteria</taxon>
        <taxon>Pseudomonadati</taxon>
        <taxon>Pseudomonadota</taxon>
        <taxon>Alphaproteobacteria</taxon>
        <taxon>Rhodobacterales</taxon>
        <taxon>Paracoccaceae</taxon>
        <taxon>Thioclava</taxon>
    </lineage>
</organism>
<keyword evidence="1" id="KW-0812">Transmembrane</keyword>
<name>A0A085TWW3_9RHOB</name>
<evidence type="ECO:0000256" key="1">
    <source>
        <dbReference type="SAM" id="Phobius"/>
    </source>
</evidence>
<feature type="transmembrane region" description="Helical" evidence="1">
    <location>
        <begin position="87"/>
        <end position="107"/>
    </location>
</feature>
<evidence type="ECO:0000313" key="2">
    <source>
        <dbReference type="EMBL" id="KFE35210.1"/>
    </source>
</evidence>
<sequence length="209" mass="22702">MKTDELLTLLERDKLREPQAGQALRVWLGPALILSAVAMMLLFGIRFPMQKTLLTPEIAPKFYLPLLIGLIATPVALRLARPLGRVRLGWIWIFPLLGIALLGYAYVTTPADERVADFTGQTILPCLLSVPLFSAPMLGALILSLRKGAVMAPERAGALAGLAAGGLGTAIYALHCTEDSPLFYVTWYGAGIGLTVLIGMFLGRKFLRW</sequence>
<dbReference type="EMBL" id="AQRC01000006">
    <property type="protein sequence ID" value="KFE35210.1"/>
    <property type="molecule type" value="Genomic_DNA"/>
</dbReference>
<feature type="transmembrane region" description="Helical" evidence="1">
    <location>
        <begin position="122"/>
        <end position="144"/>
    </location>
</feature>
<evidence type="ECO:0008006" key="4">
    <source>
        <dbReference type="Google" id="ProtNLM"/>
    </source>
</evidence>
<dbReference type="Proteomes" id="UP000028607">
    <property type="component" value="Unassembled WGS sequence"/>
</dbReference>
<keyword evidence="1" id="KW-0472">Membrane</keyword>
<feature type="transmembrane region" description="Helical" evidence="1">
    <location>
        <begin position="181"/>
        <end position="203"/>
    </location>
</feature>
<feature type="transmembrane region" description="Helical" evidence="1">
    <location>
        <begin position="62"/>
        <end position="80"/>
    </location>
</feature>
<accession>A0A085TWW3</accession>
<evidence type="ECO:0000313" key="3">
    <source>
        <dbReference type="Proteomes" id="UP000028607"/>
    </source>
</evidence>
<feature type="transmembrane region" description="Helical" evidence="1">
    <location>
        <begin position="156"/>
        <end position="175"/>
    </location>
</feature>
<gene>
    <name evidence="2" type="ORF">DW2_09551</name>
</gene>